<dbReference type="CDD" id="cd01949">
    <property type="entry name" value="GGDEF"/>
    <property type="match status" value="1"/>
</dbReference>
<dbReference type="InterPro" id="IPR052155">
    <property type="entry name" value="Biofilm_reg_signaling"/>
</dbReference>
<dbReference type="InterPro" id="IPR001610">
    <property type="entry name" value="PAC"/>
</dbReference>
<dbReference type="SMART" id="SM00086">
    <property type="entry name" value="PAC"/>
    <property type="match status" value="1"/>
</dbReference>
<dbReference type="SMART" id="SM00267">
    <property type="entry name" value="GGDEF"/>
    <property type="match status" value="1"/>
</dbReference>
<gene>
    <name evidence="3" type="ORF">DKG75_03420</name>
</gene>
<dbReference type="PROSITE" id="PS50887">
    <property type="entry name" value="GGDEF"/>
    <property type="match status" value="1"/>
</dbReference>
<evidence type="ECO:0000259" key="2">
    <source>
        <dbReference type="PROSITE" id="PS50887"/>
    </source>
</evidence>
<evidence type="ECO:0000313" key="3">
    <source>
        <dbReference type="EMBL" id="PWR23628.1"/>
    </source>
</evidence>
<evidence type="ECO:0008006" key="5">
    <source>
        <dbReference type="Google" id="ProtNLM"/>
    </source>
</evidence>
<dbReference type="InterPro" id="IPR000014">
    <property type="entry name" value="PAS"/>
</dbReference>
<dbReference type="Gene3D" id="3.30.450.20">
    <property type="entry name" value="PAS domain"/>
    <property type="match status" value="2"/>
</dbReference>
<dbReference type="Pfam" id="PF08448">
    <property type="entry name" value="PAS_4"/>
    <property type="match status" value="1"/>
</dbReference>
<sequence length="426" mass="46033">METVVPSRPPENEVAVIAPALDCLPQMVWILAPDGKVQHFNRKLADFVGPEAGTGDWLAWAHDADARQVSARWHPAFAAGAAFETEVRLRHHTGGFRWVLVIAAPERGRNGAIIRWYCTGTDIDARARQYLSLAETSRLQSSMLDASIDCIKIIRPDGRLAQMNRSGRIALGVPADEAEFGMKWLDLLPEEVHRRGHRALKAAGAGRNARFPGMSIGAGRTQYWDNILTPIQDAEGRTVRILCVSRDVTLQRAAERRLKVISTTDALTGLPNRRSLQAALKRRAARAKATGGGLGLLLLDLDRFKEVNDTFGHPAGDHLLRVVAKRLVAALGDRAVVARLGGDEFAVLAEGAEDLAALAETVLRQTAAPVTYDGHRLSWSLSIGGARFPRDAATPQGLVKCADAALNAVKAGGRDSARLFDGAAGR</sequence>
<dbReference type="InterPro" id="IPR013656">
    <property type="entry name" value="PAS_4"/>
</dbReference>
<dbReference type="PANTHER" id="PTHR44757:SF2">
    <property type="entry name" value="BIOFILM ARCHITECTURE MAINTENANCE PROTEIN MBAA"/>
    <property type="match status" value="1"/>
</dbReference>
<organism evidence="3 4">
    <name type="scientific">Zavarzinia compransoris</name>
    <dbReference type="NCBI Taxonomy" id="1264899"/>
    <lineage>
        <taxon>Bacteria</taxon>
        <taxon>Pseudomonadati</taxon>
        <taxon>Pseudomonadota</taxon>
        <taxon>Alphaproteobacteria</taxon>
        <taxon>Rhodospirillales</taxon>
        <taxon>Zavarziniaceae</taxon>
        <taxon>Zavarzinia</taxon>
    </lineage>
</organism>
<dbReference type="InterPro" id="IPR029787">
    <property type="entry name" value="Nucleotide_cyclase"/>
</dbReference>
<dbReference type="SUPFAM" id="SSF55785">
    <property type="entry name" value="PYP-like sensor domain (PAS domain)"/>
    <property type="match status" value="2"/>
</dbReference>
<feature type="domain" description="PAC" evidence="1">
    <location>
        <begin position="83"/>
        <end position="135"/>
    </location>
</feature>
<dbReference type="NCBIfam" id="TIGR00254">
    <property type="entry name" value="GGDEF"/>
    <property type="match status" value="1"/>
</dbReference>
<accession>A0A317E958</accession>
<dbReference type="OrthoDB" id="5287260at2"/>
<feature type="domain" description="PAC" evidence="1">
    <location>
        <begin position="207"/>
        <end position="260"/>
    </location>
</feature>
<feature type="domain" description="GGDEF" evidence="2">
    <location>
        <begin position="292"/>
        <end position="422"/>
    </location>
</feature>
<dbReference type="Proteomes" id="UP000246077">
    <property type="component" value="Unassembled WGS sequence"/>
</dbReference>
<evidence type="ECO:0000313" key="4">
    <source>
        <dbReference type="Proteomes" id="UP000246077"/>
    </source>
</evidence>
<dbReference type="InterPro" id="IPR000160">
    <property type="entry name" value="GGDEF_dom"/>
</dbReference>
<dbReference type="PROSITE" id="PS50113">
    <property type="entry name" value="PAC"/>
    <property type="match status" value="2"/>
</dbReference>
<evidence type="ECO:0000259" key="1">
    <source>
        <dbReference type="PROSITE" id="PS50113"/>
    </source>
</evidence>
<dbReference type="SUPFAM" id="SSF55073">
    <property type="entry name" value="Nucleotide cyclase"/>
    <property type="match status" value="1"/>
</dbReference>
<comment type="caution">
    <text evidence="3">The sequence shown here is derived from an EMBL/GenBank/DDBJ whole genome shotgun (WGS) entry which is preliminary data.</text>
</comment>
<dbReference type="AlphaFoldDB" id="A0A317E958"/>
<dbReference type="InterPro" id="IPR013655">
    <property type="entry name" value="PAS_fold_3"/>
</dbReference>
<name>A0A317E958_9PROT</name>
<dbReference type="InterPro" id="IPR043128">
    <property type="entry name" value="Rev_trsase/Diguanyl_cyclase"/>
</dbReference>
<dbReference type="Gene3D" id="3.30.70.270">
    <property type="match status" value="1"/>
</dbReference>
<dbReference type="EMBL" id="QGLF01000001">
    <property type="protein sequence ID" value="PWR23628.1"/>
    <property type="molecule type" value="Genomic_DNA"/>
</dbReference>
<keyword evidence="4" id="KW-1185">Reference proteome</keyword>
<reference evidence="4" key="1">
    <citation type="submission" date="2018-05" db="EMBL/GenBank/DDBJ databases">
        <title>Zavarzinia sp. HR-AS.</title>
        <authorList>
            <person name="Lee Y."/>
            <person name="Jeon C.O."/>
        </authorList>
    </citation>
    <scope>NUCLEOTIDE SEQUENCE [LARGE SCALE GENOMIC DNA]</scope>
    <source>
        <strain evidence="4">DSM 1231</strain>
    </source>
</reference>
<dbReference type="CDD" id="cd00130">
    <property type="entry name" value="PAS"/>
    <property type="match status" value="1"/>
</dbReference>
<protein>
    <recommendedName>
        <fullName evidence="5">Diguanylate cyclase</fullName>
    </recommendedName>
</protein>
<dbReference type="InterPro" id="IPR035965">
    <property type="entry name" value="PAS-like_dom_sf"/>
</dbReference>
<dbReference type="InterPro" id="IPR000700">
    <property type="entry name" value="PAS-assoc_C"/>
</dbReference>
<dbReference type="PANTHER" id="PTHR44757">
    <property type="entry name" value="DIGUANYLATE CYCLASE DGCP"/>
    <property type="match status" value="1"/>
</dbReference>
<dbReference type="Pfam" id="PF08447">
    <property type="entry name" value="PAS_3"/>
    <property type="match status" value="1"/>
</dbReference>
<dbReference type="SMART" id="SM00091">
    <property type="entry name" value="PAS"/>
    <property type="match status" value="2"/>
</dbReference>
<dbReference type="Pfam" id="PF00990">
    <property type="entry name" value="GGDEF"/>
    <property type="match status" value="1"/>
</dbReference>
<proteinExistence type="predicted"/>